<feature type="chain" id="PRO_5009520214" evidence="1">
    <location>
        <begin position="22"/>
        <end position="265"/>
    </location>
</feature>
<proteinExistence type="predicted"/>
<dbReference type="Proteomes" id="UP000178892">
    <property type="component" value="Unassembled WGS sequence"/>
</dbReference>
<sequence>MKKSVIIVALFLLAAAFVLFPSDKKPAPIEKIQQAISGKTSLVTWDYDEGNKWASSSASPECPTLEFESPVGVDKVTSVLYPGQYRGEDGGYRVHGGFRFDKQTSTQVDVRAPFDAYVFRGSRYLVGGQLQYVFDFINSCGIMYRLGHLYKLTPQMQELADKFPQPKEGDSRDHRTERLELKKGDLIATDVGLPGNVFVDWGVYDLRQENEASKNADYRSKHGWFSYLSFHGICWLDYLPSDQETVLKNLPGGDGQVGKQSDYCI</sequence>
<dbReference type="STRING" id="1817825.A2720_03280"/>
<evidence type="ECO:0000256" key="1">
    <source>
        <dbReference type="SAM" id="SignalP"/>
    </source>
</evidence>
<keyword evidence="1" id="KW-0732">Signal</keyword>
<evidence type="ECO:0000313" key="2">
    <source>
        <dbReference type="EMBL" id="OGE81857.1"/>
    </source>
</evidence>
<protein>
    <submittedName>
        <fullName evidence="2">Uncharacterized protein</fullName>
    </submittedName>
</protein>
<dbReference type="AlphaFoldDB" id="A0A1F5NVZ3"/>
<accession>A0A1F5NVZ3</accession>
<reference evidence="2 3" key="1">
    <citation type="journal article" date="2016" name="Nat. Commun.">
        <title>Thousands of microbial genomes shed light on interconnected biogeochemical processes in an aquifer system.</title>
        <authorList>
            <person name="Anantharaman K."/>
            <person name="Brown C.T."/>
            <person name="Hug L.A."/>
            <person name="Sharon I."/>
            <person name="Castelle C.J."/>
            <person name="Probst A.J."/>
            <person name="Thomas B.C."/>
            <person name="Singh A."/>
            <person name="Wilkins M.J."/>
            <person name="Karaoz U."/>
            <person name="Brodie E.L."/>
            <person name="Williams K.H."/>
            <person name="Hubbard S.S."/>
            <person name="Banfield J.F."/>
        </authorList>
    </citation>
    <scope>NUCLEOTIDE SEQUENCE [LARGE SCALE GENOMIC DNA]</scope>
</reference>
<name>A0A1F5NVZ3_9BACT</name>
<organism evidence="2 3">
    <name type="scientific">Candidatus Doudnabacteria bacterium RIFCSPHIGHO2_01_FULL_46_24</name>
    <dbReference type="NCBI Taxonomy" id="1817825"/>
    <lineage>
        <taxon>Bacteria</taxon>
        <taxon>Candidatus Doudnaibacteriota</taxon>
    </lineage>
</organism>
<comment type="caution">
    <text evidence="2">The sequence shown here is derived from an EMBL/GenBank/DDBJ whole genome shotgun (WGS) entry which is preliminary data.</text>
</comment>
<feature type="signal peptide" evidence="1">
    <location>
        <begin position="1"/>
        <end position="21"/>
    </location>
</feature>
<dbReference type="EMBL" id="MFEL01000003">
    <property type="protein sequence ID" value="OGE81857.1"/>
    <property type="molecule type" value="Genomic_DNA"/>
</dbReference>
<gene>
    <name evidence="2" type="ORF">A2720_03280</name>
</gene>
<evidence type="ECO:0000313" key="3">
    <source>
        <dbReference type="Proteomes" id="UP000178892"/>
    </source>
</evidence>